<dbReference type="AlphaFoldDB" id="A0A158E7K9"/>
<dbReference type="EMBL" id="FCOX02000051">
    <property type="protein sequence ID" value="SAL02838.1"/>
    <property type="molecule type" value="Genomic_DNA"/>
</dbReference>
<sequence>MENAFNPALVQFYVDRCLALGTRNQAGEDVSETLKETVDEAFAHFDNRGVATPVEHKRRFAVQLRTIAGLLGQSMPLQAKILMDAYVRASAKLTQT</sequence>
<comment type="caution">
    <text evidence="1">The sequence shown here is derived from an EMBL/GenBank/DDBJ whole genome shotgun (WGS) entry which is preliminary data.</text>
</comment>
<reference evidence="1" key="1">
    <citation type="submission" date="2016-01" db="EMBL/GenBank/DDBJ databases">
        <authorList>
            <person name="Peeters C."/>
        </authorList>
    </citation>
    <scope>NUCLEOTIDE SEQUENCE</scope>
    <source>
        <strain evidence="1">LMG 29321</strain>
    </source>
</reference>
<gene>
    <name evidence="1" type="ORF">AWB78_06440</name>
</gene>
<dbReference type="Proteomes" id="UP000071859">
    <property type="component" value="Unassembled WGS sequence"/>
</dbReference>
<evidence type="ECO:0000313" key="2">
    <source>
        <dbReference type="Proteomes" id="UP000071859"/>
    </source>
</evidence>
<protein>
    <submittedName>
        <fullName evidence="1">Uncharacterized protein</fullName>
    </submittedName>
</protein>
<dbReference type="RefSeq" id="WP_062610561.1">
    <property type="nucleotide sequence ID" value="NZ_FCOX02000051.1"/>
</dbReference>
<keyword evidence="2" id="KW-1185">Reference proteome</keyword>
<name>A0A158E7K9_9BURK</name>
<evidence type="ECO:0000313" key="1">
    <source>
        <dbReference type="EMBL" id="SAL02838.1"/>
    </source>
</evidence>
<dbReference type="OrthoDB" id="9975262at2"/>
<organism evidence="1 2">
    <name type="scientific">Caballeronia calidae</name>
    <dbReference type="NCBI Taxonomy" id="1777139"/>
    <lineage>
        <taxon>Bacteria</taxon>
        <taxon>Pseudomonadati</taxon>
        <taxon>Pseudomonadota</taxon>
        <taxon>Betaproteobacteria</taxon>
        <taxon>Burkholderiales</taxon>
        <taxon>Burkholderiaceae</taxon>
        <taxon>Caballeronia</taxon>
    </lineage>
</organism>
<accession>A0A158E7K9</accession>
<proteinExistence type="predicted"/>